<reference evidence="2" key="1">
    <citation type="journal article" date="2021" name="Proc. Natl. Acad. Sci. U.S.A.">
        <title>A Catalog of Tens of Thousands of Viruses from Human Metagenomes Reveals Hidden Associations with Chronic Diseases.</title>
        <authorList>
            <person name="Tisza M.J."/>
            <person name="Buck C.B."/>
        </authorList>
    </citation>
    <scope>NUCLEOTIDE SEQUENCE</scope>
    <source>
        <strain evidence="2">Ct2KA10</strain>
    </source>
</reference>
<evidence type="ECO:0000256" key="1">
    <source>
        <dbReference type="SAM" id="MobiDB-lite"/>
    </source>
</evidence>
<accession>A0A8S5U4I5</accession>
<sequence length="1517" mass="170077">MYNIGNKESGMDYTLPNSSGSGASGAYQFMQGTWDAYAEKVAPEYVGVAPMNAPAEVQDAVMYEKTSEMYDRYGGNIQLMALEHYGGMGAADEAMRTGRIPENAEWCNGDEYPSQASYAREIAESMGQAVPNLNAFAGAFAKGGKITAGNPSFSLVLDESPLEIARMNDRPFWEKLEDSFKNMWYENGTIAAMRVGLAKMNANPYYSTWKATDEDIKLLDEVLGDNKVAKDSVLLNAENPEQFKALLKMKKEDIEREKRAEQTNFGIHSVIGGALGMLLDPLNLIPFVGEEAFLAKVGARLGAKALVSLGSKRVMKIAETAAVQGALNMADRGLAEHYGIHEANYAVAGVLGVAGGAGIRFLRTMRELNVPMNGEHMQRFLYESERMQDQAVQGALDIADKRAMQTHSLLNTEAPIEKQLDDFLGGIPTLSKKESKALGKSLGKLLPEEDVEKVVGKRASKLLRDAKLSGDATVTDLLRKAGSSPSLGAKVRKAIEKYRKTPMSDRTWNDYLTSKGVNPEAGLNRVKLAEEALQDDKKARVLQAWVKKTKGQDIPVDDLRVGLKQILYRESGVGYTKNEDALIINGTVVRENSPVYDAIVNPEIYDPVSVPMSIPRSEERVVSEHYVPPKKDKQPTVSKAEQEAFTNDVEMGSKTLREVEDENQRGFKSRVMKYIGRKMEDSKYLGDTYGHFTNSVSNHLRDFGRKMLGDPRQNAERHAQGLSLDFSTRKSVMQRQLREYIGGMRQCYRDYFAQHVGAPSKVRRQFGKEFIQAYDQKVKYGRSIEGFSKEIQEAVRQAENFRKMEQEFLRRTGALTRDIPDTGFYRRADVDKVAEFLTNFDSEQDAIDWLANYASKNADRDALERMRVIEEPDMELSEYVDREARNWAYGIIDRNLSNAKVTMRDLNHMDKLEQYQRRFPMDTSALSDKTMPNGEYFTFDDCLRDYDVFSTMEQVANRSSAKATMSSLGVKDMGAFFDGYRDKIERELRKANETRRLIKHSDVSDALEEFDYVVSQLTGYRYGTKRSQDPMNGVVRLLTKMSYAMNGYNMGLNQIGENFGMMSVTGMRAIGNMIPGLDKILHGMRTTTLSHDELKKLRIAADYSQYNFLNPMDLSTPKYDRIGLRAKVMGKLNTAVDYASDITSMLNQLSAWTERAVSMGEADVMSDLIDWAVLGRKGHLFNDNAFNNVGVRDTDKFKDTINKYFGNLDHNDPDAVFKAIQKMQEEDYTAYVSMRAFTAQAVQRGIIQPNLSNANYFTKTGMFPMLLQFKNFSRMAINSHLARALERPDKEAMTQLLSSAVAGAGIWALRTQVYANWKYKDEAERKKFLDDTLTSDNFARAGITRSSLLAGLSFGNDLYEAVSGAPTVRTTVNRQGGSEQGLGSYIDQLPAVAALNTVKDGVGSAWSALNDLVVDNRVYQDDSKTIANMFPLDKFVGTQAVLSGLLDMHKGHISQDSFSKRPETKSSRNPIQMLQKVVTGTNDVEEAQKKQKDTQKSRSKSKKQEQRKYLNMNGGKW</sequence>
<protein>
    <submittedName>
        <fullName evidence="2">Internal virion protein D</fullName>
    </submittedName>
</protein>
<proteinExistence type="predicted"/>
<feature type="compositionally biased region" description="Polar residues" evidence="1">
    <location>
        <begin position="1467"/>
        <end position="1482"/>
    </location>
</feature>
<dbReference type="SUPFAM" id="SSF53955">
    <property type="entry name" value="Lysozyme-like"/>
    <property type="match status" value="2"/>
</dbReference>
<organism evidence="2">
    <name type="scientific">Caudovirales sp. ct2KA10</name>
    <dbReference type="NCBI Taxonomy" id="2825757"/>
    <lineage>
        <taxon>Viruses</taxon>
        <taxon>Duplodnaviria</taxon>
        <taxon>Heunggongvirae</taxon>
        <taxon>Uroviricota</taxon>
        <taxon>Caudoviricetes</taxon>
    </lineage>
</organism>
<name>A0A8S5U4I5_9CAUD</name>
<feature type="compositionally biased region" description="Basic and acidic residues" evidence="1">
    <location>
        <begin position="1486"/>
        <end position="1508"/>
    </location>
</feature>
<dbReference type="Gene3D" id="1.10.530.10">
    <property type="match status" value="1"/>
</dbReference>
<feature type="region of interest" description="Disordered" evidence="1">
    <location>
        <begin position="1453"/>
        <end position="1517"/>
    </location>
</feature>
<dbReference type="EMBL" id="BK016009">
    <property type="protein sequence ID" value="DAF89372.1"/>
    <property type="molecule type" value="Genomic_DNA"/>
</dbReference>
<evidence type="ECO:0000313" key="2">
    <source>
        <dbReference type="EMBL" id="DAF89372.1"/>
    </source>
</evidence>
<dbReference type="InterPro" id="IPR023346">
    <property type="entry name" value="Lysozyme-like_dom_sf"/>
</dbReference>